<feature type="region of interest" description="Disordered" evidence="1">
    <location>
        <begin position="1"/>
        <end position="87"/>
    </location>
</feature>
<gene>
    <name evidence="2" type="ORF">IWQ60_002275</name>
</gene>
<accession>A0A9W8AFG1</accession>
<reference evidence="2" key="1">
    <citation type="submission" date="2022-07" db="EMBL/GenBank/DDBJ databases">
        <title>Phylogenomic reconstructions and comparative analyses of Kickxellomycotina fungi.</title>
        <authorList>
            <person name="Reynolds N.K."/>
            <person name="Stajich J.E."/>
            <person name="Barry K."/>
            <person name="Grigoriev I.V."/>
            <person name="Crous P."/>
            <person name="Smith M.E."/>
        </authorList>
    </citation>
    <scope>NUCLEOTIDE SEQUENCE</scope>
    <source>
        <strain evidence="2">RSA 861</strain>
    </source>
</reference>
<keyword evidence="3" id="KW-1185">Reference proteome</keyword>
<dbReference type="EMBL" id="JANBPT010000084">
    <property type="protein sequence ID" value="KAJ1928197.1"/>
    <property type="molecule type" value="Genomic_DNA"/>
</dbReference>
<dbReference type="Pfam" id="PF10164">
    <property type="entry name" value="BRI3"/>
    <property type="match status" value="1"/>
</dbReference>
<evidence type="ECO:0000256" key="1">
    <source>
        <dbReference type="SAM" id="MobiDB-lite"/>
    </source>
</evidence>
<comment type="caution">
    <text evidence="2">The sequence shown here is derived from an EMBL/GenBank/DDBJ whole genome shotgun (WGS) entry which is preliminary data.</text>
</comment>
<sequence>MGAMESHERQALVPAGSPGPRQTPHQPTPYTVTRPESAESLPCPPPPPYSDNYLPVPADEASDFPAPSSHYPGHPVDDRSSAGTVGWKYGSPPPAGYGASVEYFPGMGRASASHAEAFLPHHYGHAGPSTSADIAPALQPHSPYIQNPHLAMPTNYGAVSPHDPAASPLPGGAAPAPAYQVIYVQNYVVCPKGGDHQLETEFTVPGVLCALLCFPCGIPCCLCSTERRCVKCGARFD</sequence>
<dbReference type="AlphaFoldDB" id="A0A9W8AFG1"/>
<organism evidence="2 3">
    <name type="scientific">Tieghemiomyces parasiticus</name>
    <dbReference type="NCBI Taxonomy" id="78921"/>
    <lineage>
        <taxon>Eukaryota</taxon>
        <taxon>Fungi</taxon>
        <taxon>Fungi incertae sedis</taxon>
        <taxon>Zoopagomycota</taxon>
        <taxon>Kickxellomycotina</taxon>
        <taxon>Dimargaritomycetes</taxon>
        <taxon>Dimargaritales</taxon>
        <taxon>Dimargaritaceae</taxon>
        <taxon>Tieghemiomyces</taxon>
    </lineage>
</organism>
<evidence type="ECO:0000313" key="2">
    <source>
        <dbReference type="EMBL" id="KAJ1928197.1"/>
    </source>
</evidence>
<evidence type="ECO:0000313" key="3">
    <source>
        <dbReference type="Proteomes" id="UP001150569"/>
    </source>
</evidence>
<dbReference type="OrthoDB" id="2564984at2759"/>
<dbReference type="InterPro" id="IPR019317">
    <property type="entry name" value="BRI3"/>
</dbReference>
<name>A0A9W8AFG1_9FUNG</name>
<protein>
    <recommendedName>
        <fullName evidence="4">Brain protein I3</fullName>
    </recommendedName>
</protein>
<dbReference type="Proteomes" id="UP001150569">
    <property type="component" value="Unassembled WGS sequence"/>
</dbReference>
<proteinExistence type="predicted"/>
<feature type="compositionally biased region" description="Basic and acidic residues" evidence="1">
    <location>
        <begin position="1"/>
        <end position="10"/>
    </location>
</feature>
<evidence type="ECO:0008006" key="4">
    <source>
        <dbReference type="Google" id="ProtNLM"/>
    </source>
</evidence>